<evidence type="ECO:0000313" key="2">
    <source>
        <dbReference type="EMBL" id="MZP41642.1"/>
    </source>
</evidence>
<dbReference type="AlphaFoldDB" id="A0A845L4X5"/>
<sequence length="332" mass="38014">MVLSFFRVAVFEMILEAGNQGLQLPSYKGSTLRGGFGQAFRSIACSMRQKDCRGCLLKSSCPYAYVFETSPPVGSEVLRNHENIPRPFIIEPPLDQRTLYHPGEQLAFRLILIGNAIELLPYFIVAFRELGQLGIGKGRRTYELVKVRILDPENNKKSLIYEKENPLIQSANMTIRGDYYEKSLREEFSRHQRGSDSNASQRAMVRYLTMTRIKHEDNFSPAIEFHMLVRSLLRRISSLAYFHHKERLDLNYSAIIEQAAKVRIIDNRTRWVDWERFSSRQDSHVRMGGVVGEMVYEGNIAAFTPFLRLGELVHVGKGAVFGMGKFEASPLL</sequence>
<protein>
    <submittedName>
        <fullName evidence="2">CRISPR system precrRNA processing endoribonuclease RAMP protein Cas6</fullName>
    </submittedName>
</protein>
<name>A0A845L4X5_HELGE</name>
<feature type="domain" description="CRISPR-associated protein Cas6 C-terminal" evidence="1">
    <location>
        <begin position="205"/>
        <end position="325"/>
    </location>
</feature>
<dbReference type="InterPro" id="IPR019267">
    <property type="entry name" value="CRISPR-assoc_Cas6_C"/>
</dbReference>
<accession>A0A845L4X5</accession>
<evidence type="ECO:0000313" key="3">
    <source>
        <dbReference type="Proteomes" id="UP000471031"/>
    </source>
</evidence>
<evidence type="ECO:0000259" key="1">
    <source>
        <dbReference type="Pfam" id="PF10040"/>
    </source>
</evidence>
<dbReference type="Pfam" id="PF10040">
    <property type="entry name" value="CRISPR_Cas6"/>
    <property type="match status" value="1"/>
</dbReference>
<reference evidence="2 3" key="1">
    <citation type="submission" date="2020-01" db="EMBL/GenBank/DDBJ databases">
        <title>Whole genome sequence of Heliobacterium gestii DSM 11169.</title>
        <authorList>
            <person name="Kyndt J.A."/>
            <person name="Meyer T.E."/>
        </authorList>
    </citation>
    <scope>NUCLEOTIDE SEQUENCE [LARGE SCALE GENOMIC DNA]</scope>
    <source>
        <strain evidence="2 3">DSM 11169</strain>
    </source>
</reference>
<dbReference type="Gene3D" id="3.30.70.1900">
    <property type="match status" value="1"/>
</dbReference>
<gene>
    <name evidence="2" type="ORF">GTO89_01180</name>
</gene>
<proteinExistence type="predicted"/>
<dbReference type="OrthoDB" id="9787241at2"/>
<dbReference type="EMBL" id="WXEX01000001">
    <property type="protein sequence ID" value="MZP41642.1"/>
    <property type="molecule type" value="Genomic_DNA"/>
</dbReference>
<dbReference type="RefSeq" id="WP_161260220.1">
    <property type="nucleotide sequence ID" value="NZ_JAFBDC010000001.1"/>
</dbReference>
<comment type="caution">
    <text evidence="2">The sequence shown here is derived from an EMBL/GenBank/DDBJ whole genome shotgun (WGS) entry which is preliminary data.</text>
</comment>
<dbReference type="Proteomes" id="UP000471031">
    <property type="component" value="Unassembled WGS sequence"/>
</dbReference>
<keyword evidence="3" id="KW-1185">Reference proteome</keyword>
<organism evidence="2 3">
    <name type="scientific">Heliomicrobium gestii</name>
    <name type="common">Heliobacterium gestii</name>
    <dbReference type="NCBI Taxonomy" id="2699"/>
    <lineage>
        <taxon>Bacteria</taxon>
        <taxon>Bacillati</taxon>
        <taxon>Bacillota</taxon>
        <taxon>Clostridia</taxon>
        <taxon>Eubacteriales</taxon>
        <taxon>Heliobacteriaceae</taxon>
        <taxon>Heliomicrobium</taxon>
    </lineage>
</organism>